<dbReference type="Pfam" id="PF05360">
    <property type="entry name" value="YiaAB"/>
    <property type="match status" value="1"/>
</dbReference>
<keyword evidence="1" id="KW-0812">Transmembrane</keyword>
<evidence type="ECO:0000256" key="1">
    <source>
        <dbReference type="SAM" id="Phobius"/>
    </source>
</evidence>
<comment type="caution">
    <text evidence="3">The sequence shown here is derived from an EMBL/GenBank/DDBJ whole genome shotgun (WGS) entry which is preliminary data.</text>
</comment>
<dbReference type="EMBL" id="JBHUGZ010000013">
    <property type="protein sequence ID" value="MFD1984767.1"/>
    <property type="molecule type" value="Genomic_DNA"/>
</dbReference>
<dbReference type="RefSeq" id="WP_379100560.1">
    <property type="nucleotide sequence ID" value="NZ_JBHUGZ010000013.1"/>
</dbReference>
<proteinExistence type="predicted"/>
<evidence type="ECO:0000259" key="2">
    <source>
        <dbReference type="Pfam" id="PF05360"/>
    </source>
</evidence>
<feature type="transmembrane region" description="Helical" evidence="1">
    <location>
        <begin position="37"/>
        <end position="54"/>
    </location>
</feature>
<keyword evidence="4" id="KW-1185">Reference proteome</keyword>
<keyword evidence="1" id="KW-1133">Transmembrane helix</keyword>
<organism evidence="3 4">
    <name type="scientific">Mesorhizobium newzealandense</name>
    <dbReference type="NCBI Taxonomy" id="1300302"/>
    <lineage>
        <taxon>Bacteria</taxon>
        <taxon>Pseudomonadati</taxon>
        <taxon>Pseudomonadota</taxon>
        <taxon>Alphaproteobacteria</taxon>
        <taxon>Hyphomicrobiales</taxon>
        <taxon>Phyllobacteriaceae</taxon>
        <taxon>Mesorhizobium</taxon>
    </lineage>
</organism>
<sequence>MNANQTYIMFNTISVGAAYFMLGLSLWLAPVDLSTKGYWAMGILLLTGSLVNLVKYRTDERLSAEMTAKIEKARNEKLISEYVGKE</sequence>
<evidence type="ECO:0000313" key="3">
    <source>
        <dbReference type="EMBL" id="MFD1984767.1"/>
    </source>
</evidence>
<keyword evidence="1" id="KW-0472">Membrane</keyword>
<evidence type="ECO:0000313" key="4">
    <source>
        <dbReference type="Proteomes" id="UP001597405"/>
    </source>
</evidence>
<reference evidence="4" key="1">
    <citation type="journal article" date="2019" name="Int. J. Syst. Evol. Microbiol.">
        <title>The Global Catalogue of Microorganisms (GCM) 10K type strain sequencing project: providing services to taxonomists for standard genome sequencing and annotation.</title>
        <authorList>
            <consortium name="The Broad Institute Genomics Platform"/>
            <consortium name="The Broad Institute Genome Sequencing Center for Infectious Disease"/>
            <person name="Wu L."/>
            <person name="Ma J."/>
        </authorList>
    </citation>
    <scope>NUCLEOTIDE SEQUENCE [LARGE SCALE GENOMIC DNA]</scope>
    <source>
        <strain evidence="4">CGMCC 1.16225</strain>
    </source>
</reference>
<feature type="transmembrane region" description="Helical" evidence="1">
    <location>
        <begin position="7"/>
        <end position="31"/>
    </location>
</feature>
<protein>
    <submittedName>
        <fullName evidence="3">YiaA/YiaB family inner membrane protein</fullName>
    </submittedName>
</protein>
<gene>
    <name evidence="3" type="ORF">ACFSOZ_19725</name>
</gene>
<dbReference type="InterPro" id="IPR008024">
    <property type="entry name" value="YiaAB"/>
</dbReference>
<accession>A0ABW4UB42</accession>
<dbReference type="Proteomes" id="UP001597405">
    <property type="component" value="Unassembled WGS sequence"/>
</dbReference>
<name>A0ABW4UB42_9HYPH</name>
<feature type="domain" description="YiaAB two helix" evidence="2">
    <location>
        <begin position="7"/>
        <end position="56"/>
    </location>
</feature>